<sequence>MERSETRNRKTRFTQGAALMREDIVTPVHHHDEAQDALLVDVDGRVERMTGCQADDYVTEKHDLPELTEVDHVDGGPSNVKRRHILAGAAAGFGALLTATSMPRYSFAAPSADSGNELLVCVFMRGGFDGLSAVVPLNDPAYYAARSTIAVRAEQTTPLDPTWGLNNHMRSLRPIWDAGEMAIIQGSGSPDVSRSHFTDQVTVERAAPASVRSGWLGRHLQTKSTGTGTFRGVTIGASTVFSLTTNNLDTLAVSSIDEFDLRVWGGDDLKSRVRRALDEMYGGAGGEVQRCAQSAFDAASTLQRVRSSYPQALSAGYPDSDWGRGLAEIARMAKAGVGMEVACIDIGDWDMHSGLGQAADEHAWFSRRARDFADGLAAFRKDLGGKWATTTIVTMSEFGRRVAENGSGGLDHGQGNTMFVMGGGIKGGRVLGTVPSLVESNLSLGDVPITLDYRQALSEIVSNKLGNKASVGEVFPGFTPGTPLGIV</sequence>
<dbReference type="AlphaFoldDB" id="A0AAU8N2S3"/>
<dbReference type="PANTHER" id="PTHR43737">
    <property type="entry name" value="BLL7424 PROTEIN"/>
    <property type="match status" value="1"/>
</dbReference>
<evidence type="ECO:0000313" key="1">
    <source>
        <dbReference type="EMBL" id="XCP81722.1"/>
    </source>
</evidence>
<dbReference type="EMBL" id="CP159989">
    <property type="protein sequence ID" value="XCP81722.1"/>
    <property type="molecule type" value="Genomic_DNA"/>
</dbReference>
<dbReference type="InterPro" id="IPR010869">
    <property type="entry name" value="DUF1501"/>
</dbReference>
<name>A0AAU8N2S3_9ACTO</name>
<reference evidence="1" key="1">
    <citation type="submission" date="2024-05" db="EMBL/GenBank/DDBJ databases">
        <title>Draft genome assemblies of 36 bacteria isolated from hibernating arctic ground squirrels.</title>
        <authorList>
            <person name="McKee H."/>
            <person name="Mullen L."/>
            <person name="Drown D.M."/>
            <person name="Duddleston K.N."/>
        </authorList>
    </citation>
    <scope>NUCLEOTIDE SEQUENCE</scope>
    <source>
        <strain evidence="1">AR004</strain>
    </source>
</reference>
<gene>
    <name evidence="1" type="ORF">ABXS69_06815</name>
</gene>
<protein>
    <submittedName>
        <fullName evidence="1">DUF1501 domain-containing protein</fullName>
    </submittedName>
</protein>
<accession>A0AAU8N2S3</accession>
<organism evidence="1">
    <name type="scientific">Actinomyces timonensis</name>
    <dbReference type="NCBI Taxonomy" id="1288391"/>
    <lineage>
        <taxon>Bacteria</taxon>
        <taxon>Bacillati</taxon>
        <taxon>Actinomycetota</taxon>
        <taxon>Actinomycetes</taxon>
        <taxon>Actinomycetales</taxon>
        <taxon>Actinomycetaceae</taxon>
        <taxon>Actinomyces</taxon>
    </lineage>
</organism>
<dbReference type="RefSeq" id="WP_366179978.1">
    <property type="nucleotide sequence ID" value="NZ_CP159989.1"/>
</dbReference>
<dbReference type="Pfam" id="PF07394">
    <property type="entry name" value="DUF1501"/>
    <property type="match status" value="1"/>
</dbReference>
<dbReference type="PANTHER" id="PTHR43737:SF1">
    <property type="entry name" value="DUF1501 DOMAIN-CONTAINING PROTEIN"/>
    <property type="match status" value="1"/>
</dbReference>
<proteinExistence type="predicted"/>